<dbReference type="PANTHER" id="PTHR37017">
    <property type="entry name" value="AB HYDROLASE-1 DOMAIN-CONTAINING PROTEIN-RELATED"/>
    <property type="match status" value="1"/>
</dbReference>
<dbReference type="PANTHER" id="PTHR37017:SF8">
    <property type="entry name" value="AB HYDROLASE-1 DOMAIN-CONTAINING PROTEIN"/>
    <property type="match status" value="1"/>
</dbReference>
<dbReference type="EMBL" id="JASWJB010000002">
    <property type="protein sequence ID" value="KAK2616820.1"/>
    <property type="molecule type" value="Genomic_DNA"/>
</dbReference>
<proteinExistence type="predicted"/>
<organism evidence="2 3">
    <name type="scientific">Conoideocrella luteorostrata</name>
    <dbReference type="NCBI Taxonomy" id="1105319"/>
    <lineage>
        <taxon>Eukaryota</taxon>
        <taxon>Fungi</taxon>
        <taxon>Dikarya</taxon>
        <taxon>Ascomycota</taxon>
        <taxon>Pezizomycotina</taxon>
        <taxon>Sordariomycetes</taxon>
        <taxon>Hypocreomycetidae</taxon>
        <taxon>Hypocreales</taxon>
        <taxon>Clavicipitaceae</taxon>
        <taxon>Conoideocrella</taxon>
    </lineage>
</organism>
<dbReference type="Proteomes" id="UP001251528">
    <property type="component" value="Unassembled WGS sequence"/>
</dbReference>
<protein>
    <recommendedName>
        <fullName evidence="1">AB hydrolase-1 domain-containing protein</fullName>
    </recommendedName>
</protein>
<dbReference type="AlphaFoldDB" id="A0AAJ0FZE5"/>
<dbReference type="InterPro" id="IPR052897">
    <property type="entry name" value="Sec-Metab_Biosynth_Hydrolase"/>
</dbReference>
<sequence>MSSSPHLPVIVLVPGAFGTPAGFDKLLPYLHKAGFTTHPGPYPSCNPSNPAAATCLRDINSLRDNVLLPLLDQKKQDVIVLAHSYGGVVAGSATKGLDKQTRSANGHGDTGVVGLIYVAGNITLEGETLLEAVGGSYPPFIQLNKPSKNLAIIEPAMDILYSDVDPALGPELDKFMNCHSYIAFETKPTAPAWADTMFDGRRAYVRTQDDHCNPASLQDIWVEKSKVSWEVVNFKTGHMPFVSQPEALAAQIITFVNGFLAL</sequence>
<evidence type="ECO:0000313" key="2">
    <source>
        <dbReference type="EMBL" id="KAK2616820.1"/>
    </source>
</evidence>
<dbReference type="Gene3D" id="3.40.50.1820">
    <property type="entry name" value="alpha/beta hydrolase"/>
    <property type="match status" value="1"/>
</dbReference>
<dbReference type="Pfam" id="PF12697">
    <property type="entry name" value="Abhydrolase_6"/>
    <property type="match status" value="1"/>
</dbReference>
<evidence type="ECO:0000313" key="3">
    <source>
        <dbReference type="Proteomes" id="UP001251528"/>
    </source>
</evidence>
<gene>
    <name evidence="2" type="ORF">QQS21_000197</name>
</gene>
<dbReference type="SUPFAM" id="SSF53474">
    <property type="entry name" value="alpha/beta-Hydrolases"/>
    <property type="match status" value="1"/>
</dbReference>
<feature type="domain" description="AB hydrolase-1" evidence="1">
    <location>
        <begin position="10"/>
        <end position="250"/>
    </location>
</feature>
<dbReference type="InterPro" id="IPR029058">
    <property type="entry name" value="AB_hydrolase_fold"/>
</dbReference>
<comment type="caution">
    <text evidence="2">The sequence shown here is derived from an EMBL/GenBank/DDBJ whole genome shotgun (WGS) entry which is preliminary data.</text>
</comment>
<evidence type="ECO:0000259" key="1">
    <source>
        <dbReference type="Pfam" id="PF12697"/>
    </source>
</evidence>
<reference evidence="2" key="1">
    <citation type="submission" date="2023-06" db="EMBL/GenBank/DDBJ databases">
        <title>Conoideocrella luteorostrata (Hypocreales: Clavicipitaceae), a potential biocontrol fungus for elongate hemlock scale in United States Christmas tree production areas.</title>
        <authorList>
            <person name="Barrett H."/>
            <person name="Lovett B."/>
            <person name="Macias A.M."/>
            <person name="Stajich J.E."/>
            <person name="Kasson M.T."/>
        </authorList>
    </citation>
    <scope>NUCLEOTIDE SEQUENCE</scope>
    <source>
        <strain evidence="2">ARSEF 14590</strain>
    </source>
</reference>
<accession>A0AAJ0FZE5</accession>
<name>A0AAJ0FZE5_9HYPO</name>
<keyword evidence="3" id="KW-1185">Reference proteome</keyword>
<dbReference type="InterPro" id="IPR000073">
    <property type="entry name" value="AB_hydrolase_1"/>
</dbReference>